<dbReference type="Gene3D" id="3.30.420.40">
    <property type="match status" value="2"/>
</dbReference>
<evidence type="ECO:0000313" key="3">
    <source>
        <dbReference type="Proteomes" id="UP000787472"/>
    </source>
</evidence>
<dbReference type="PANTHER" id="PTHR43190:SF3">
    <property type="entry name" value="N-ACETYL-D-GLUCOSAMINE KINASE"/>
    <property type="match status" value="1"/>
</dbReference>
<feature type="domain" description="ATPase BadF/BadG/BcrA/BcrD type" evidence="1">
    <location>
        <begin position="13"/>
        <end position="289"/>
    </location>
</feature>
<dbReference type="RefSeq" id="WP_167182985.1">
    <property type="nucleotide sequence ID" value="NZ_JAAONZ010000003.1"/>
</dbReference>
<dbReference type="SUPFAM" id="SSF53067">
    <property type="entry name" value="Actin-like ATPase domain"/>
    <property type="match status" value="2"/>
</dbReference>
<accession>A0A9E5JT06</accession>
<protein>
    <submittedName>
        <fullName evidence="2">ATPase</fullName>
    </submittedName>
</protein>
<dbReference type="NCBIfam" id="NF046058">
    <property type="entry name" value="NagK_SO3507"/>
    <property type="match status" value="1"/>
</dbReference>
<dbReference type="InterPro" id="IPR002731">
    <property type="entry name" value="ATPase_BadF"/>
</dbReference>
<dbReference type="Proteomes" id="UP000787472">
    <property type="component" value="Unassembled WGS sequence"/>
</dbReference>
<keyword evidence="3" id="KW-1185">Reference proteome</keyword>
<dbReference type="CDD" id="cd24082">
    <property type="entry name" value="ASKHA_NBD_GspK-like"/>
    <property type="match status" value="1"/>
</dbReference>
<sequence>MSSTVMNDDTLYLGVDGGGTKCRACLVSSSGEVLGTGLAGPANPLHGLTRTLASITEAAEQAAASAGLPQLVLKDVVAGVALAGINLPGMFVTMSEWQHPFAEMHLTTDLHAACLGAHRGGDGAVIVVGTGSCGFVSVKGQSATLGGHGFLLGDMGSGAWMGLEAIKAVLKAEDGLSLPTTLVDQVTDIYGVNGLQIVERMSKASSSEFARLAPSVLAAAAAGDDVARAIVAQGAGYIDDLAKKLLLMAPPRLSMLGGISAPLQKWLSDDVSSKVQPPLEQPEMGAVYFARERHGLSATKALA</sequence>
<evidence type="ECO:0000259" key="1">
    <source>
        <dbReference type="Pfam" id="PF01869"/>
    </source>
</evidence>
<dbReference type="InterPro" id="IPR043129">
    <property type="entry name" value="ATPase_NBD"/>
</dbReference>
<dbReference type="PANTHER" id="PTHR43190">
    <property type="entry name" value="N-ACETYL-D-GLUCOSAMINE KINASE"/>
    <property type="match status" value="1"/>
</dbReference>
<dbReference type="Pfam" id="PF01869">
    <property type="entry name" value="BcrAD_BadFG"/>
    <property type="match status" value="1"/>
</dbReference>
<dbReference type="AlphaFoldDB" id="A0A9E5JT06"/>
<evidence type="ECO:0000313" key="2">
    <source>
        <dbReference type="EMBL" id="NHO65023.1"/>
    </source>
</evidence>
<reference evidence="2" key="1">
    <citation type="submission" date="2020-03" db="EMBL/GenBank/DDBJ databases">
        <authorList>
            <person name="Guo F."/>
        </authorList>
    </citation>
    <scope>NUCLEOTIDE SEQUENCE</scope>
    <source>
        <strain evidence="2">JCM 30134</strain>
    </source>
</reference>
<gene>
    <name evidence="2" type="ORF">G8770_05650</name>
</gene>
<proteinExistence type="predicted"/>
<comment type="caution">
    <text evidence="2">The sequence shown here is derived from an EMBL/GenBank/DDBJ whole genome shotgun (WGS) entry which is preliminary data.</text>
</comment>
<organism evidence="2 3">
    <name type="scientific">Pseudomaricurvus hydrocarbonicus</name>
    <dbReference type="NCBI Taxonomy" id="1470433"/>
    <lineage>
        <taxon>Bacteria</taxon>
        <taxon>Pseudomonadati</taxon>
        <taxon>Pseudomonadota</taxon>
        <taxon>Gammaproteobacteria</taxon>
        <taxon>Cellvibrionales</taxon>
        <taxon>Cellvibrionaceae</taxon>
        <taxon>Pseudomaricurvus</taxon>
    </lineage>
</organism>
<dbReference type="EMBL" id="JAAONZ010000003">
    <property type="protein sequence ID" value="NHO65023.1"/>
    <property type="molecule type" value="Genomic_DNA"/>
</dbReference>
<name>A0A9E5JT06_9GAMM</name>
<dbReference type="InterPro" id="IPR052519">
    <property type="entry name" value="Euk-type_GlcNAc_Kinase"/>
</dbReference>